<evidence type="ECO:0000256" key="1">
    <source>
        <dbReference type="SAM" id="Phobius"/>
    </source>
</evidence>
<reference evidence="2" key="1">
    <citation type="submission" date="2012-05" db="EMBL/GenBank/DDBJ databases">
        <authorList>
            <person name="Krishnakumar V."/>
            <person name="Cheung F."/>
            <person name="Xiao Y."/>
            <person name="Chan A."/>
            <person name="Moskal W.A."/>
            <person name="Town C.D."/>
        </authorList>
    </citation>
    <scope>NUCLEOTIDE SEQUENCE</scope>
</reference>
<proteinExistence type="evidence at transcript level"/>
<reference evidence="3" key="3">
    <citation type="journal article" date="2018" name="Nat. Plants">
        <title>Whole-genome landscape of Medicago truncatula symbiotic genes.</title>
        <authorList>
            <person name="Pecrix Y."/>
            <person name="Gamas P."/>
            <person name="Carrere S."/>
        </authorList>
    </citation>
    <scope>NUCLEOTIDE SEQUENCE</scope>
    <source>
        <tissue evidence="3">Leaves</tissue>
    </source>
</reference>
<name>I3SE68_MEDTR</name>
<dbReference type="EMBL" id="PSQE01000007">
    <property type="protein sequence ID" value="RHN47011.1"/>
    <property type="molecule type" value="Genomic_DNA"/>
</dbReference>
<feature type="transmembrane region" description="Helical" evidence="1">
    <location>
        <begin position="50"/>
        <end position="67"/>
    </location>
</feature>
<evidence type="ECO:0000313" key="3">
    <source>
        <dbReference type="EMBL" id="RHN47011.1"/>
    </source>
</evidence>
<sequence length="73" mass="8622">MTRHLQLEPLYLYSRLCFNFQANERKLLESMIIDQCSKVSLLDFVSSSRLVSFCITSFIFLYVIFLLKKMVCS</sequence>
<evidence type="ECO:0000313" key="4">
    <source>
        <dbReference type="Proteomes" id="UP000265566"/>
    </source>
</evidence>
<evidence type="ECO:0008006" key="5">
    <source>
        <dbReference type="Google" id="ProtNLM"/>
    </source>
</evidence>
<protein>
    <recommendedName>
        <fullName evidence="5">Transmembrane protein</fullName>
    </recommendedName>
</protein>
<gene>
    <name evidence="3" type="ORF">MtrunA17_Chr7g0248321</name>
</gene>
<keyword evidence="1" id="KW-0812">Transmembrane</keyword>
<dbReference type="AlphaFoldDB" id="I3SE68"/>
<evidence type="ECO:0000313" key="2">
    <source>
        <dbReference type="EMBL" id="AFK38560.1"/>
    </source>
</evidence>
<reference evidence="4" key="2">
    <citation type="journal article" date="2018" name="Nat. Plants">
        <title>Whole-genome landscape of Medicago truncatula symbiotic genes.</title>
        <authorList>
            <person name="Pecrix Y."/>
            <person name="Staton S.E."/>
            <person name="Sallet E."/>
            <person name="Lelandais-Briere C."/>
            <person name="Moreau S."/>
            <person name="Carrere S."/>
            <person name="Blein T."/>
            <person name="Jardinaud M.F."/>
            <person name="Latrasse D."/>
            <person name="Zouine M."/>
            <person name="Zahm M."/>
            <person name="Kreplak J."/>
            <person name="Mayjonade B."/>
            <person name="Satge C."/>
            <person name="Perez M."/>
            <person name="Cauet S."/>
            <person name="Marande W."/>
            <person name="Chantry-Darmon C."/>
            <person name="Lopez-Roques C."/>
            <person name="Bouchez O."/>
            <person name="Berard A."/>
            <person name="Debelle F."/>
            <person name="Munos S."/>
            <person name="Bendahmane A."/>
            <person name="Berges H."/>
            <person name="Niebel A."/>
            <person name="Buitink J."/>
            <person name="Frugier F."/>
            <person name="Benhamed M."/>
            <person name="Crespi M."/>
            <person name="Gouzy J."/>
            <person name="Gamas P."/>
        </authorList>
    </citation>
    <scope>NUCLEOTIDE SEQUENCE [LARGE SCALE GENOMIC DNA]</scope>
    <source>
        <strain evidence="4">cv. Jemalong A17</strain>
    </source>
</reference>
<keyword evidence="1" id="KW-0472">Membrane</keyword>
<organism evidence="2">
    <name type="scientific">Medicago truncatula</name>
    <name type="common">Barrel medic</name>
    <name type="synonym">Medicago tribuloides</name>
    <dbReference type="NCBI Taxonomy" id="3880"/>
    <lineage>
        <taxon>Eukaryota</taxon>
        <taxon>Viridiplantae</taxon>
        <taxon>Streptophyta</taxon>
        <taxon>Embryophyta</taxon>
        <taxon>Tracheophyta</taxon>
        <taxon>Spermatophyta</taxon>
        <taxon>Magnoliopsida</taxon>
        <taxon>eudicotyledons</taxon>
        <taxon>Gunneridae</taxon>
        <taxon>Pentapetalae</taxon>
        <taxon>rosids</taxon>
        <taxon>fabids</taxon>
        <taxon>Fabales</taxon>
        <taxon>Fabaceae</taxon>
        <taxon>Papilionoideae</taxon>
        <taxon>50 kb inversion clade</taxon>
        <taxon>NPAAA clade</taxon>
        <taxon>Hologalegina</taxon>
        <taxon>IRL clade</taxon>
        <taxon>Trifolieae</taxon>
        <taxon>Medicago</taxon>
    </lineage>
</organism>
<dbReference type="Proteomes" id="UP000265566">
    <property type="component" value="Chromosome 7"/>
</dbReference>
<keyword evidence="1" id="KW-1133">Transmembrane helix</keyword>
<accession>I3SE68</accession>
<dbReference type="EMBL" id="BT138765">
    <property type="protein sequence ID" value="AFK38560.1"/>
    <property type="molecule type" value="mRNA"/>
</dbReference>
<dbReference type="Gramene" id="rna41556">
    <property type="protein sequence ID" value="RHN47011.1"/>
    <property type="gene ID" value="gene41556"/>
</dbReference>